<keyword evidence="4" id="KW-1185">Reference proteome</keyword>
<dbReference type="InterPro" id="IPR001387">
    <property type="entry name" value="Cro/C1-type_HTH"/>
</dbReference>
<comment type="caution">
    <text evidence="3">The sequence shown here is derived from an EMBL/GenBank/DDBJ whole genome shotgun (WGS) entry which is preliminary data.</text>
</comment>
<dbReference type="CDD" id="cd00093">
    <property type="entry name" value="HTH_XRE"/>
    <property type="match status" value="1"/>
</dbReference>
<dbReference type="InterPro" id="IPR010982">
    <property type="entry name" value="Lambda_DNA-bd_dom_sf"/>
</dbReference>
<dbReference type="PROSITE" id="PS50943">
    <property type="entry name" value="HTH_CROC1"/>
    <property type="match status" value="1"/>
</dbReference>
<dbReference type="PANTHER" id="PTHR46797:SF24">
    <property type="entry name" value="DNA-BINDING PHAGE PROTEIN"/>
    <property type="match status" value="1"/>
</dbReference>
<dbReference type="PANTHER" id="PTHR46797">
    <property type="entry name" value="HTH-TYPE TRANSCRIPTIONAL REGULATOR"/>
    <property type="match status" value="1"/>
</dbReference>
<organism evidence="3 4">
    <name type="scientific">Fluviicola chungangensis</name>
    <dbReference type="NCBI Taxonomy" id="2597671"/>
    <lineage>
        <taxon>Bacteria</taxon>
        <taxon>Pseudomonadati</taxon>
        <taxon>Bacteroidota</taxon>
        <taxon>Flavobacteriia</taxon>
        <taxon>Flavobacteriales</taxon>
        <taxon>Crocinitomicaceae</taxon>
        <taxon>Fluviicola</taxon>
    </lineage>
</organism>
<gene>
    <name evidence="3" type="ORF">FO442_15350</name>
</gene>
<dbReference type="InterPro" id="IPR050807">
    <property type="entry name" value="TransReg_Diox_bact_type"/>
</dbReference>
<name>A0A556MN21_9FLAO</name>
<protein>
    <submittedName>
        <fullName evidence="3">Helix-turn-helix transcriptional regulator</fullName>
    </submittedName>
</protein>
<dbReference type="EMBL" id="VLPL01000008">
    <property type="protein sequence ID" value="TSJ41285.1"/>
    <property type="molecule type" value="Genomic_DNA"/>
</dbReference>
<evidence type="ECO:0000313" key="4">
    <source>
        <dbReference type="Proteomes" id="UP000316008"/>
    </source>
</evidence>
<dbReference type="GO" id="GO:0003677">
    <property type="term" value="F:DNA binding"/>
    <property type="evidence" value="ECO:0007669"/>
    <property type="project" value="UniProtKB-KW"/>
</dbReference>
<reference evidence="3 4" key="1">
    <citation type="submission" date="2019-07" db="EMBL/GenBank/DDBJ databases">
        <authorList>
            <person name="Huq M.A."/>
        </authorList>
    </citation>
    <scope>NUCLEOTIDE SEQUENCE [LARGE SCALE GENOMIC DNA]</scope>
    <source>
        <strain evidence="3 4">MAH-3</strain>
    </source>
</reference>
<dbReference type="Pfam" id="PF01381">
    <property type="entry name" value="HTH_3"/>
    <property type="match status" value="1"/>
</dbReference>
<dbReference type="AlphaFoldDB" id="A0A556MN21"/>
<evidence type="ECO:0000313" key="3">
    <source>
        <dbReference type="EMBL" id="TSJ41285.1"/>
    </source>
</evidence>
<dbReference type="SUPFAM" id="SSF47413">
    <property type="entry name" value="lambda repressor-like DNA-binding domains"/>
    <property type="match status" value="1"/>
</dbReference>
<feature type="domain" description="HTH cro/C1-type" evidence="2">
    <location>
        <begin position="21"/>
        <end position="75"/>
    </location>
</feature>
<evidence type="ECO:0000259" key="2">
    <source>
        <dbReference type="PROSITE" id="PS50943"/>
    </source>
</evidence>
<dbReference type="OrthoDB" id="7859381at2"/>
<dbReference type="SMART" id="SM00530">
    <property type="entry name" value="HTH_XRE"/>
    <property type="match status" value="1"/>
</dbReference>
<dbReference type="GO" id="GO:0005829">
    <property type="term" value="C:cytosol"/>
    <property type="evidence" value="ECO:0007669"/>
    <property type="project" value="TreeGrafter"/>
</dbReference>
<proteinExistence type="predicted"/>
<dbReference type="Gene3D" id="1.10.260.40">
    <property type="entry name" value="lambda repressor-like DNA-binding domains"/>
    <property type="match status" value="1"/>
</dbReference>
<dbReference type="RefSeq" id="WP_144334096.1">
    <property type="nucleotide sequence ID" value="NZ_VLPL01000008.1"/>
</dbReference>
<keyword evidence="1" id="KW-0238">DNA-binding</keyword>
<evidence type="ECO:0000256" key="1">
    <source>
        <dbReference type="ARBA" id="ARBA00023125"/>
    </source>
</evidence>
<dbReference type="Proteomes" id="UP000316008">
    <property type="component" value="Unassembled WGS sequence"/>
</dbReference>
<dbReference type="GO" id="GO:0003700">
    <property type="term" value="F:DNA-binding transcription factor activity"/>
    <property type="evidence" value="ECO:0007669"/>
    <property type="project" value="TreeGrafter"/>
</dbReference>
<accession>A0A556MN21</accession>
<sequence>MNEISEVNEAETGVNEVGIRIKKIREEKGISQEFLASCLNITQSNYGRLEKDDSRLSAPRLMIIAKVLKVSVSYLFGESASKIINQSNNETANAYNVETIINADKDHITTLKNEIDFLRGVLKEKLSSRD</sequence>